<organism evidence="1 2">
    <name type="scientific">Candidatus Venteria ishoeyi</name>
    <dbReference type="NCBI Taxonomy" id="1899563"/>
    <lineage>
        <taxon>Bacteria</taxon>
        <taxon>Pseudomonadati</taxon>
        <taxon>Pseudomonadota</taxon>
        <taxon>Gammaproteobacteria</taxon>
        <taxon>Thiotrichales</taxon>
        <taxon>Thiotrichaceae</taxon>
        <taxon>Venteria</taxon>
    </lineage>
</organism>
<keyword evidence="1" id="KW-0969">Cilium</keyword>
<dbReference type="PANTHER" id="PTHR41317:SF1">
    <property type="entry name" value="PD-(D_E)XK NUCLEASE FAMILY TRANSPOSASE"/>
    <property type="match status" value="1"/>
</dbReference>
<dbReference type="OrthoDB" id="9812287at2"/>
<keyword evidence="2" id="KW-1185">Reference proteome</keyword>
<sequence length="148" mass="16497">MKLAKSGEQYPLTLDYTAFHPGYLLKNLEDLSKRPAKLQEKIFEKLFKQAEIANYTDAEYTEYETSLKIYRDLKNSIDTAFDDGKLEGRVEGRAEGMAEGMTKGRAEGLAEGEQQALLCTAEKLKKAGVAVEIIVQTTGLTVREIEGL</sequence>
<dbReference type="PANTHER" id="PTHR41317">
    <property type="entry name" value="PD-(D_E)XK NUCLEASE FAMILY TRANSPOSASE"/>
    <property type="match status" value="1"/>
</dbReference>
<dbReference type="EMBL" id="FMSV02000140">
    <property type="protein sequence ID" value="SEH05013.1"/>
    <property type="molecule type" value="Genomic_DNA"/>
</dbReference>
<keyword evidence="1" id="KW-0282">Flagellum</keyword>
<evidence type="ECO:0000313" key="1">
    <source>
        <dbReference type="EMBL" id="SEH05013.1"/>
    </source>
</evidence>
<gene>
    <name evidence="1" type="ORF">MBHS_00866</name>
</gene>
<name>A0A1H6F640_9GAMM</name>
<dbReference type="AlphaFoldDB" id="A0A1H6F640"/>
<dbReference type="RefSeq" id="WP_103919003.1">
    <property type="nucleotide sequence ID" value="NZ_FMSV02000140.1"/>
</dbReference>
<keyword evidence="1" id="KW-0966">Cell projection</keyword>
<reference evidence="1 2" key="1">
    <citation type="submission" date="2016-10" db="EMBL/GenBank/DDBJ databases">
        <authorList>
            <person name="de Groot N.N."/>
        </authorList>
    </citation>
    <scope>NUCLEOTIDE SEQUENCE [LARGE SCALE GENOMIC DNA]</scope>
    <source>
        <strain evidence="1">MBHS1</strain>
    </source>
</reference>
<protein>
    <submittedName>
        <fullName evidence="1">Flagellar assembly protein H</fullName>
    </submittedName>
</protein>
<dbReference type="Pfam" id="PF12784">
    <property type="entry name" value="PDDEXK_2"/>
    <property type="match status" value="1"/>
</dbReference>
<accession>A0A1H6F640</accession>
<dbReference type="Proteomes" id="UP000236724">
    <property type="component" value="Unassembled WGS sequence"/>
</dbReference>
<proteinExistence type="predicted"/>
<evidence type="ECO:0000313" key="2">
    <source>
        <dbReference type="Proteomes" id="UP000236724"/>
    </source>
</evidence>